<dbReference type="AlphaFoldDB" id="A0A9Q3JD52"/>
<feature type="compositionally biased region" description="Polar residues" evidence="1">
    <location>
        <begin position="47"/>
        <end position="56"/>
    </location>
</feature>
<dbReference type="EMBL" id="AVOT02068795">
    <property type="protein sequence ID" value="MBW0559886.1"/>
    <property type="molecule type" value="Genomic_DNA"/>
</dbReference>
<gene>
    <name evidence="2" type="ORF">O181_099601</name>
</gene>
<reference evidence="2" key="1">
    <citation type="submission" date="2021-03" db="EMBL/GenBank/DDBJ databases">
        <title>Draft genome sequence of rust myrtle Austropuccinia psidii MF-1, a brazilian biotype.</title>
        <authorList>
            <person name="Quecine M.C."/>
            <person name="Pachon D.M.R."/>
            <person name="Bonatelli M.L."/>
            <person name="Correr F.H."/>
            <person name="Franceschini L.M."/>
            <person name="Leite T.F."/>
            <person name="Margarido G.R.A."/>
            <person name="Almeida C.A."/>
            <person name="Ferrarezi J.A."/>
            <person name="Labate C.A."/>
        </authorList>
    </citation>
    <scope>NUCLEOTIDE SEQUENCE</scope>
    <source>
        <strain evidence="2">MF-1</strain>
    </source>
</reference>
<name>A0A9Q3JD52_9BASI</name>
<proteinExistence type="predicted"/>
<accession>A0A9Q3JD52</accession>
<protein>
    <submittedName>
        <fullName evidence="2">Uncharacterized protein</fullName>
    </submittedName>
</protein>
<evidence type="ECO:0000313" key="2">
    <source>
        <dbReference type="EMBL" id="MBW0559886.1"/>
    </source>
</evidence>
<keyword evidence="3" id="KW-1185">Reference proteome</keyword>
<evidence type="ECO:0000256" key="1">
    <source>
        <dbReference type="SAM" id="MobiDB-lite"/>
    </source>
</evidence>
<dbReference type="Proteomes" id="UP000765509">
    <property type="component" value="Unassembled WGS sequence"/>
</dbReference>
<feature type="compositionally biased region" description="Basic and acidic residues" evidence="1">
    <location>
        <begin position="86"/>
        <end position="99"/>
    </location>
</feature>
<feature type="compositionally biased region" description="Basic residues" evidence="1">
    <location>
        <begin position="75"/>
        <end position="85"/>
    </location>
</feature>
<sequence length="114" mass="13307">MGPEKTEDLLRGWTPISCKGQVKQIKAWLKNQSILSKDRKGKLAQGKDNNPVQAPQASKKKNPPQQVPNKEKQSPKRNQKGKAKYKWKDLTHRNTEFQRERRKPCKMCSIWQEL</sequence>
<organism evidence="2 3">
    <name type="scientific">Austropuccinia psidii MF-1</name>
    <dbReference type="NCBI Taxonomy" id="1389203"/>
    <lineage>
        <taxon>Eukaryota</taxon>
        <taxon>Fungi</taxon>
        <taxon>Dikarya</taxon>
        <taxon>Basidiomycota</taxon>
        <taxon>Pucciniomycotina</taxon>
        <taxon>Pucciniomycetes</taxon>
        <taxon>Pucciniales</taxon>
        <taxon>Sphaerophragmiaceae</taxon>
        <taxon>Austropuccinia</taxon>
    </lineage>
</organism>
<comment type="caution">
    <text evidence="2">The sequence shown here is derived from an EMBL/GenBank/DDBJ whole genome shotgun (WGS) entry which is preliminary data.</text>
</comment>
<evidence type="ECO:0000313" key="3">
    <source>
        <dbReference type="Proteomes" id="UP000765509"/>
    </source>
</evidence>
<feature type="region of interest" description="Disordered" evidence="1">
    <location>
        <begin position="37"/>
        <end position="102"/>
    </location>
</feature>